<dbReference type="InterPro" id="IPR003131">
    <property type="entry name" value="T1-type_BTB"/>
</dbReference>
<dbReference type="Proteomes" id="UP000290189">
    <property type="component" value="Unassembled WGS sequence"/>
</dbReference>
<organism evidence="2 4">
    <name type="scientific">Plasmodiophora brassicae</name>
    <name type="common">Clubroot disease agent</name>
    <dbReference type="NCBI Taxonomy" id="37360"/>
    <lineage>
        <taxon>Eukaryota</taxon>
        <taxon>Sar</taxon>
        <taxon>Rhizaria</taxon>
        <taxon>Endomyxa</taxon>
        <taxon>Phytomyxea</taxon>
        <taxon>Plasmodiophorida</taxon>
        <taxon>Plasmodiophoridae</taxon>
        <taxon>Plasmodiophora</taxon>
    </lineage>
</organism>
<accession>A0A0G4IQR2</accession>
<dbReference type="OrthoDB" id="2414723at2759"/>
<feature type="domain" description="BTB" evidence="1">
    <location>
        <begin position="30"/>
        <end position="99"/>
    </location>
</feature>
<dbReference type="Proteomes" id="UP000039324">
    <property type="component" value="Unassembled WGS sequence"/>
</dbReference>
<dbReference type="CDD" id="cd18316">
    <property type="entry name" value="BTB_POZ_KCTD-like"/>
    <property type="match status" value="1"/>
</dbReference>
<dbReference type="Gene3D" id="3.30.710.10">
    <property type="entry name" value="Potassium Channel Kv1.1, Chain A"/>
    <property type="match status" value="1"/>
</dbReference>
<gene>
    <name evidence="2" type="ORF">PBRA_005802</name>
    <name evidence="3" type="ORF">PLBR_LOCUS5447</name>
</gene>
<dbReference type="AlphaFoldDB" id="A0A0G4IQR2"/>
<dbReference type="Pfam" id="PF02214">
    <property type="entry name" value="BTB_2"/>
    <property type="match status" value="1"/>
</dbReference>
<evidence type="ECO:0000313" key="3">
    <source>
        <dbReference type="EMBL" id="SPQ98232.1"/>
    </source>
</evidence>
<protein>
    <recommendedName>
        <fullName evidence="1">BTB domain-containing protein</fullName>
    </recommendedName>
</protein>
<dbReference type="SMART" id="SM00225">
    <property type="entry name" value="BTB"/>
    <property type="match status" value="1"/>
</dbReference>
<keyword evidence="3" id="KW-0496">Mitochondrion</keyword>
<evidence type="ECO:0000259" key="1">
    <source>
        <dbReference type="PROSITE" id="PS50097"/>
    </source>
</evidence>
<reference evidence="2 4" key="1">
    <citation type="submission" date="2015-02" db="EMBL/GenBank/DDBJ databases">
        <authorList>
            <person name="Chooi Y.-H."/>
        </authorList>
    </citation>
    <scope>NUCLEOTIDE SEQUENCE [LARGE SCALE GENOMIC DNA]</scope>
    <source>
        <strain evidence="2">E3</strain>
    </source>
</reference>
<geneLocation type="mitochondrion" evidence="3"/>
<dbReference type="PANTHER" id="PTHR14499">
    <property type="entry name" value="POTASSIUM CHANNEL TETRAMERIZATION DOMAIN-CONTAINING"/>
    <property type="match status" value="1"/>
</dbReference>
<dbReference type="EMBL" id="CDSF01000080">
    <property type="protein sequence ID" value="CEO97688.1"/>
    <property type="molecule type" value="Genomic_DNA"/>
</dbReference>
<evidence type="ECO:0000313" key="2">
    <source>
        <dbReference type="EMBL" id="CEO97688.1"/>
    </source>
</evidence>
<dbReference type="GO" id="GO:0051260">
    <property type="term" value="P:protein homooligomerization"/>
    <property type="evidence" value="ECO:0007669"/>
    <property type="project" value="InterPro"/>
</dbReference>
<evidence type="ECO:0000313" key="5">
    <source>
        <dbReference type="Proteomes" id="UP000290189"/>
    </source>
</evidence>
<keyword evidence="4" id="KW-1185">Reference proteome</keyword>
<dbReference type="SUPFAM" id="SSF54695">
    <property type="entry name" value="POZ domain"/>
    <property type="match status" value="1"/>
</dbReference>
<dbReference type="EMBL" id="OVEO01000009">
    <property type="protein sequence ID" value="SPQ98232.1"/>
    <property type="molecule type" value="Genomic_DNA"/>
</dbReference>
<evidence type="ECO:0000313" key="4">
    <source>
        <dbReference type="Proteomes" id="UP000039324"/>
    </source>
</evidence>
<dbReference type="InterPro" id="IPR000210">
    <property type="entry name" value="BTB/POZ_dom"/>
</dbReference>
<proteinExistence type="predicted"/>
<dbReference type="PROSITE" id="PS50097">
    <property type="entry name" value="BTB"/>
    <property type="match status" value="1"/>
</dbReference>
<dbReference type="PANTHER" id="PTHR14499:SF136">
    <property type="entry name" value="GH08630P"/>
    <property type="match status" value="1"/>
</dbReference>
<sequence>MTMATYTRPATLPLDDFRATLDPGTGNLDRDAIVRLNVGGERFETRVSTLTDISDTYFAHQLSGRFKVDLEEALFIDRDAKLFRFILNYMRTRQLNVPEGPEYLFLYRALLEEARYFNIAPLIEELGRLIDSRASKARHALPLIPIAKVPGNIVGIPSVPGSDMPPSQILVVHAADRSSDRFRIRFDDLDF</sequence>
<dbReference type="InterPro" id="IPR011333">
    <property type="entry name" value="SKP1/BTB/POZ_sf"/>
</dbReference>
<reference evidence="3 5" key="2">
    <citation type="submission" date="2018-03" db="EMBL/GenBank/DDBJ databases">
        <authorList>
            <person name="Fogelqvist J."/>
        </authorList>
    </citation>
    <scope>NUCLEOTIDE SEQUENCE [LARGE SCALE GENOMIC DNA]</scope>
</reference>
<dbReference type="STRING" id="37360.A0A0G4IQR2"/>
<name>A0A0G4IQR2_PLABS</name>